<dbReference type="EMBL" id="BPLQ01006108">
    <property type="protein sequence ID" value="GIY20151.1"/>
    <property type="molecule type" value="Genomic_DNA"/>
</dbReference>
<gene>
    <name evidence="10" type="primary">Slc39a7</name>
    <name evidence="10" type="ORF">CDAR_579991</name>
</gene>
<dbReference type="PANTHER" id="PTHR16950:SF25">
    <property type="entry name" value="ZINC TRANSPORTER SLC39A7"/>
    <property type="match status" value="1"/>
</dbReference>
<keyword evidence="2" id="KW-0813">Transport</keyword>
<feature type="transmembrane region" description="Helical" evidence="8">
    <location>
        <begin position="108"/>
        <end position="129"/>
    </location>
</feature>
<feature type="chain" id="PRO_5043663302" evidence="9">
    <location>
        <begin position="27"/>
        <end position="415"/>
    </location>
</feature>
<evidence type="ECO:0000313" key="11">
    <source>
        <dbReference type="Proteomes" id="UP001054837"/>
    </source>
</evidence>
<evidence type="ECO:0000256" key="9">
    <source>
        <dbReference type="SAM" id="SignalP"/>
    </source>
</evidence>
<feature type="transmembrane region" description="Helical" evidence="8">
    <location>
        <begin position="333"/>
        <end position="354"/>
    </location>
</feature>
<evidence type="ECO:0000256" key="8">
    <source>
        <dbReference type="SAM" id="Phobius"/>
    </source>
</evidence>
<reference evidence="10 11" key="1">
    <citation type="submission" date="2021-06" db="EMBL/GenBank/DDBJ databases">
        <title>Caerostris darwini draft genome.</title>
        <authorList>
            <person name="Kono N."/>
            <person name="Arakawa K."/>
        </authorList>
    </citation>
    <scope>NUCLEOTIDE SEQUENCE [LARGE SCALE GENOMIC DNA]</scope>
</reference>
<name>A0AAV4RHF6_9ARAC</name>
<feature type="transmembrane region" description="Helical" evidence="8">
    <location>
        <begin position="366"/>
        <end position="386"/>
    </location>
</feature>
<protein>
    <submittedName>
        <fullName evidence="10">Zinc transporter SLC39A7</fullName>
    </submittedName>
</protein>
<evidence type="ECO:0000256" key="2">
    <source>
        <dbReference type="ARBA" id="ARBA00022448"/>
    </source>
</evidence>
<evidence type="ECO:0000256" key="4">
    <source>
        <dbReference type="ARBA" id="ARBA00022989"/>
    </source>
</evidence>
<evidence type="ECO:0000256" key="1">
    <source>
        <dbReference type="ARBA" id="ARBA00004141"/>
    </source>
</evidence>
<dbReference type="Proteomes" id="UP001054837">
    <property type="component" value="Unassembled WGS sequence"/>
</dbReference>
<evidence type="ECO:0000256" key="7">
    <source>
        <dbReference type="SAM" id="MobiDB-lite"/>
    </source>
</evidence>
<dbReference type="GO" id="GO:0006882">
    <property type="term" value="P:intracellular zinc ion homeostasis"/>
    <property type="evidence" value="ECO:0007669"/>
    <property type="project" value="TreeGrafter"/>
</dbReference>
<accession>A0AAV4RHF6</accession>
<dbReference type="GO" id="GO:0005385">
    <property type="term" value="F:zinc ion transmembrane transporter activity"/>
    <property type="evidence" value="ECO:0007669"/>
    <property type="project" value="TreeGrafter"/>
</dbReference>
<sequence>MDISRCSGLKLKILIIFICLFSYVAAHGHTHDGGHSHDEKPSFKYSREANEQFSSDAHAKTHSPVKPKVREALTLWIEAIGSTLLISAAPFVILFFIPIDNRAEHQSLLKILLSFASGGLLGDAFLHLIPHALLAHSSSSDSHSHSHSHSHASGASESDVHGHDLSVGLGVLGGIVVFLMVEKFVRIVKGGHGHSHSYESPVKKIVKNEEDSKSNKVEGGEEPEEKEQSDDEKKECCNKEACECELKKEESDKDESSNSVVVKADEDIMVAGYLNLAADFTHNFTDGLAIGASYIAGSGIGLITTMTILLHEVPHEIGDFAILIQSGCSKRKAILLQLLTAVGAVAGTACSLFAEGMDARATNLILPFTAGGFIYIATVSVIPELLEDTKFGQSVKEVIALLVGVLMMVLIAQYE</sequence>
<feature type="compositionally biased region" description="Basic and acidic residues" evidence="7">
    <location>
        <begin position="206"/>
        <end position="219"/>
    </location>
</feature>
<feature type="transmembrane region" description="Helical" evidence="8">
    <location>
        <begin position="398"/>
        <end position="414"/>
    </location>
</feature>
<comment type="similarity">
    <text evidence="6">Belongs to the ZIP transporter (TC 2.A.5) family. KE4/Catsup subfamily.</text>
</comment>
<keyword evidence="9" id="KW-0732">Signal</keyword>
<comment type="subcellular location">
    <subcellularLocation>
        <location evidence="1">Membrane</location>
        <topology evidence="1">Multi-pass membrane protein</topology>
    </subcellularLocation>
</comment>
<comment type="caution">
    <text evidence="10">The sequence shown here is derived from an EMBL/GenBank/DDBJ whole genome shotgun (WGS) entry which is preliminary data.</text>
</comment>
<evidence type="ECO:0000313" key="10">
    <source>
        <dbReference type="EMBL" id="GIY20151.1"/>
    </source>
</evidence>
<feature type="compositionally biased region" description="Acidic residues" evidence="7">
    <location>
        <begin position="220"/>
        <end position="230"/>
    </location>
</feature>
<dbReference type="InterPro" id="IPR003689">
    <property type="entry name" value="ZIP"/>
</dbReference>
<keyword evidence="11" id="KW-1185">Reference proteome</keyword>
<evidence type="ECO:0000256" key="6">
    <source>
        <dbReference type="ARBA" id="ARBA00038485"/>
    </source>
</evidence>
<dbReference type="PANTHER" id="PTHR16950">
    <property type="entry name" value="ZINC TRANSPORTER SLC39A7 HISTIDINE-RICH MEMBRANE PROTEIN KE4"/>
    <property type="match status" value="1"/>
</dbReference>
<feature type="region of interest" description="Disordered" evidence="7">
    <location>
        <begin position="191"/>
        <end position="234"/>
    </location>
</feature>
<dbReference type="GO" id="GO:0016020">
    <property type="term" value="C:membrane"/>
    <property type="evidence" value="ECO:0007669"/>
    <property type="project" value="UniProtKB-SubCell"/>
</dbReference>
<organism evidence="10 11">
    <name type="scientific">Caerostris darwini</name>
    <dbReference type="NCBI Taxonomy" id="1538125"/>
    <lineage>
        <taxon>Eukaryota</taxon>
        <taxon>Metazoa</taxon>
        <taxon>Ecdysozoa</taxon>
        <taxon>Arthropoda</taxon>
        <taxon>Chelicerata</taxon>
        <taxon>Arachnida</taxon>
        <taxon>Araneae</taxon>
        <taxon>Araneomorphae</taxon>
        <taxon>Entelegynae</taxon>
        <taxon>Araneoidea</taxon>
        <taxon>Araneidae</taxon>
        <taxon>Caerostris</taxon>
    </lineage>
</organism>
<dbReference type="Pfam" id="PF02535">
    <property type="entry name" value="Zip"/>
    <property type="match status" value="1"/>
</dbReference>
<keyword evidence="5 8" id="KW-0472">Membrane</keyword>
<keyword evidence="4 8" id="KW-1133">Transmembrane helix</keyword>
<evidence type="ECO:0000256" key="3">
    <source>
        <dbReference type="ARBA" id="ARBA00022692"/>
    </source>
</evidence>
<feature type="region of interest" description="Disordered" evidence="7">
    <location>
        <begin position="137"/>
        <end position="159"/>
    </location>
</feature>
<proteinExistence type="inferred from homology"/>
<feature type="transmembrane region" description="Helical" evidence="8">
    <location>
        <begin position="165"/>
        <end position="185"/>
    </location>
</feature>
<dbReference type="AlphaFoldDB" id="A0AAV4RHF6"/>
<keyword evidence="3 8" id="KW-0812">Transmembrane</keyword>
<evidence type="ECO:0000256" key="5">
    <source>
        <dbReference type="ARBA" id="ARBA00023136"/>
    </source>
</evidence>
<feature type="signal peptide" evidence="9">
    <location>
        <begin position="1"/>
        <end position="26"/>
    </location>
</feature>
<feature type="transmembrane region" description="Helical" evidence="8">
    <location>
        <begin position="73"/>
        <end position="96"/>
    </location>
</feature>